<proteinExistence type="predicted"/>
<dbReference type="PANTHER" id="PTHR30055">
    <property type="entry name" value="HTH-TYPE TRANSCRIPTIONAL REGULATOR RUTR"/>
    <property type="match status" value="1"/>
</dbReference>
<dbReference type="EMBL" id="JAAFYZ010000146">
    <property type="protein sequence ID" value="MBS2551594.1"/>
    <property type="molecule type" value="Genomic_DNA"/>
</dbReference>
<dbReference type="PANTHER" id="PTHR30055:SF175">
    <property type="entry name" value="HTH-TYPE TRANSCRIPTIONAL REPRESSOR KSTR2"/>
    <property type="match status" value="1"/>
</dbReference>
<dbReference type="Proteomes" id="UP000730482">
    <property type="component" value="Unassembled WGS sequence"/>
</dbReference>
<evidence type="ECO:0000256" key="3">
    <source>
        <dbReference type="ARBA" id="ARBA00023125"/>
    </source>
</evidence>
<accession>A0ABS5L098</accession>
<dbReference type="Pfam" id="PF17932">
    <property type="entry name" value="TetR_C_24"/>
    <property type="match status" value="1"/>
</dbReference>
<keyword evidence="8" id="KW-1185">Reference proteome</keyword>
<evidence type="ECO:0000256" key="1">
    <source>
        <dbReference type="ARBA" id="ARBA00022491"/>
    </source>
</evidence>
<dbReference type="Gene3D" id="1.10.357.10">
    <property type="entry name" value="Tetracycline Repressor, domain 2"/>
    <property type="match status" value="1"/>
</dbReference>
<dbReference type="PROSITE" id="PS50977">
    <property type="entry name" value="HTH_TETR_2"/>
    <property type="match status" value="1"/>
</dbReference>
<keyword evidence="3 5" id="KW-0238">DNA-binding</keyword>
<organism evidence="7 8">
    <name type="scientific">Catenulispora pinistramenti</name>
    <dbReference type="NCBI Taxonomy" id="2705254"/>
    <lineage>
        <taxon>Bacteria</taxon>
        <taxon>Bacillati</taxon>
        <taxon>Actinomycetota</taxon>
        <taxon>Actinomycetes</taxon>
        <taxon>Catenulisporales</taxon>
        <taxon>Catenulisporaceae</taxon>
        <taxon>Catenulispora</taxon>
    </lineage>
</organism>
<evidence type="ECO:0000256" key="2">
    <source>
        <dbReference type="ARBA" id="ARBA00023015"/>
    </source>
</evidence>
<dbReference type="Pfam" id="PF00440">
    <property type="entry name" value="TetR_N"/>
    <property type="match status" value="1"/>
</dbReference>
<keyword evidence="1" id="KW-0678">Repressor</keyword>
<dbReference type="InterPro" id="IPR050109">
    <property type="entry name" value="HTH-type_TetR-like_transc_reg"/>
</dbReference>
<dbReference type="InterPro" id="IPR036271">
    <property type="entry name" value="Tet_transcr_reg_TetR-rel_C_sf"/>
</dbReference>
<keyword evidence="4" id="KW-0804">Transcription</keyword>
<dbReference type="PRINTS" id="PR00455">
    <property type="entry name" value="HTHTETR"/>
</dbReference>
<feature type="DNA-binding region" description="H-T-H motif" evidence="5">
    <location>
        <begin position="35"/>
        <end position="54"/>
    </location>
</feature>
<dbReference type="InterPro" id="IPR009057">
    <property type="entry name" value="Homeodomain-like_sf"/>
</dbReference>
<keyword evidence="2" id="KW-0805">Transcription regulation</keyword>
<evidence type="ECO:0000256" key="5">
    <source>
        <dbReference type="PROSITE-ProRule" id="PRU00335"/>
    </source>
</evidence>
<comment type="caution">
    <text evidence="7">The sequence shown here is derived from an EMBL/GenBank/DDBJ whole genome shotgun (WGS) entry which is preliminary data.</text>
</comment>
<dbReference type="SUPFAM" id="SSF48498">
    <property type="entry name" value="Tetracyclin repressor-like, C-terminal domain"/>
    <property type="match status" value="1"/>
</dbReference>
<dbReference type="InterPro" id="IPR001647">
    <property type="entry name" value="HTH_TetR"/>
</dbReference>
<name>A0ABS5L098_9ACTN</name>
<dbReference type="InterPro" id="IPR041490">
    <property type="entry name" value="KstR2_TetR_C"/>
</dbReference>
<protein>
    <submittedName>
        <fullName evidence="7">TetR family transcriptional regulator</fullName>
    </submittedName>
</protein>
<dbReference type="RefSeq" id="WP_212016366.1">
    <property type="nucleotide sequence ID" value="NZ_JAAFYZ010000146.1"/>
</dbReference>
<sequence>MTEQDRPRVPRGQARDRIVAAATDLFARLGYEATTTRQIVEAAQVTKGALYHWFSSKEELLTSIYRELLAEQTARLETIAAADGPADVRLHRAVSDLFAHMDEHAEPLTVWARSMHLVAGEHAAAVRAERRRYQHLFQDLVEEGQKAGAFRPDVPASVITNTFLSSVVQIHRWFRSQGPLTRRELGEQMVSLFLDGVRGTALTPQLPEY</sequence>
<evidence type="ECO:0000313" key="8">
    <source>
        <dbReference type="Proteomes" id="UP000730482"/>
    </source>
</evidence>
<evidence type="ECO:0000313" key="7">
    <source>
        <dbReference type="EMBL" id="MBS2551594.1"/>
    </source>
</evidence>
<gene>
    <name evidence="7" type="ORF">KGQ19_32475</name>
</gene>
<feature type="domain" description="HTH tetR-type" evidence="6">
    <location>
        <begin position="12"/>
        <end position="72"/>
    </location>
</feature>
<evidence type="ECO:0000259" key="6">
    <source>
        <dbReference type="PROSITE" id="PS50977"/>
    </source>
</evidence>
<evidence type="ECO:0000256" key="4">
    <source>
        <dbReference type="ARBA" id="ARBA00023163"/>
    </source>
</evidence>
<reference evidence="7 8" key="1">
    <citation type="submission" date="2020-02" db="EMBL/GenBank/DDBJ databases">
        <title>Acidophilic actinobacteria isolated from forest soil.</title>
        <authorList>
            <person name="Golinska P."/>
        </authorList>
    </citation>
    <scope>NUCLEOTIDE SEQUENCE [LARGE SCALE GENOMIC DNA]</scope>
    <source>
        <strain evidence="7 8">NL8</strain>
    </source>
</reference>
<dbReference type="Gene3D" id="1.10.10.60">
    <property type="entry name" value="Homeodomain-like"/>
    <property type="match status" value="1"/>
</dbReference>
<dbReference type="SUPFAM" id="SSF46689">
    <property type="entry name" value="Homeodomain-like"/>
    <property type="match status" value="1"/>
</dbReference>